<keyword evidence="5 6" id="KW-0408">Iron</keyword>
<dbReference type="OrthoDB" id="1470350at2759"/>
<dbReference type="Proteomes" id="UP000253664">
    <property type="component" value="Unassembled WGS sequence"/>
</dbReference>
<evidence type="ECO:0000256" key="2">
    <source>
        <dbReference type="ARBA" id="ARBA00010617"/>
    </source>
</evidence>
<sequence>MVSIESVDFYVFQDFWQRHGVLPAARLGAALLLAYCLGRAIYLIWFHPLSRFPGPAYMCLTPFPYLYNSHVKGSWVRDVVKLHRSYGPAVRIGPGIISLDGTIGWPEVYGHRAGGGKVEFEKTPRPLLVDGHEILILASRNVHRRQRRQLAQAFSDSALAGYESVVRGYVDSLLDRLVERARKGETVDIVSWLNAVTFDIIGHLAFSESFSCLENNGHHPWVSSIFDSIRGNSLRRFLQHYPPLGWLVETLGLSSSLSKAAHVHSAAKDKARARIRLGPDPVDGRQDMTAYMMKNTTTHDEARGISEGEMLANAPTLVIAGSETTGTALSGLCFYLARNEDVYHALADEIRTAFGRGGDVDLRVAASLEYLGACINEVLRVYPPAAETMPRISPGVFINGVYVPEGTTVHVYQWATFHNPNNFLDADSFIPERWLSKSHARYQERFATDNRAVFKPFSFGPRDCIGRNLAMFEMRLIICRLLCRFDFELEPGQDSWQRDQRTFDMWRKTPLRLRLHDRLS</sequence>
<reference evidence="9 10" key="1">
    <citation type="journal article" date="2015" name="BMC Genomics">
        <title>Insights from the genome of Ophiocordyceps polyrhachis-furcata to pathogenicity and host specificity in insect fungi.</title>
        <authorList>
            <person name="Wichadakul D."/>
            <person name="Kobmoo N."/>
            <person name="Ingsriswang S."/>
            <person name="Tangphatsornruang S."/>
            <person name="Chantasingh D."/>
            <person name="Luangsa-ard J.J."/>
            <person name="Eurwilaichitr L."/>
        </authorList>
    </citation>
    <scope>NUCLEOTIDE SEQUENCE [LARGE SCALE GENOMIC DNA]</scope>
    <source>
        <strain evidence="9 10">BCC 54312</strain>
    </source>
</reference>
<keyword evidence="7" id="KW-0503">Monooxygenase</keyword>
<comment type="caution">
    <text evidence="9">The sequence shown here is derived from an EMBL/GenBank/DDBJ whole genome shotgun (WGS) entry which is preliminary data.</text>
</comment>
<evidence type="ECO:0000256" key="5">
    <source>
        <dbReference type="ARBA" id="ARBA00023004"/>
    </source>
</evidence>
<evidence type="ECO:0000313" key="10">
    <source>
        <dbReference type="Proteomes" id="UP000253664"/>
    </source>
</evidence>
<keyword evidence="7" id="KW-0560">Oxidoreductase</keyword>
<dbReference type="InterPro" id="IPR017972">
    <property type="entry name" value="Cyt_P450_CS"/>
</dbReference>
<feature type="transmembrane region" description="Helical" evidence="8">
    <location>
        <begin position="24"/>
        <end position="45"/>
    </location>
</feature>
<dbReference type="STRING" id="1330021.A0A367LEH8"/>
<dbReference type="PRINTS" id="PR00463">
    <property type="entry name" value="EP450I"/>
</dbReference>
<name>A0A367LEH8_9HYPO</name>
<dbReference type="GO" id="GO:0005506">
    <property type="term" value="F:iron ion binding"/>
    <property type="evidence" value="ECO:0007669"/>
    <property type="project" value="InterPro"/>
</dbReference>
<keyword evidence="4 6" id="KW-0479">Metal-binding</keyword>
<keyword evidence="3 6" id="KW-0349">Heme</keyword>
<protein>
    <recommendedName>
        <fullName evidence="11">Cytochrome P450 monooxygenase</fullName>
    </recommendedName>
</protein>
<dbReference type="GO" id="GO:0004497">
    <property type="term" value="F:monooxygenase activity"/>
    <property type="evidence" value="ECO:0007669"/>
    <property type="project" value="UniProtKB-KW"/>
</dbReference>
<comment type="cofactor">
    <cofactor evidence="1 6">
        <name>heme</name>
        <dbReference type="ChEBI" id="CHEBI:30413"/>
    </cofactor>
</comment>
<dbReference type="GO" id="GO:0016705">
    <property type="term" value="F:oxidoreductase activity, acting on paired donors, with incorporation or reduction of molecular oxygen"/>
    <property type="evidence" value="ECO:0007669"/>
    <property type="project" value="InterPro"/>
</dbReference>
<dbReference type="InterPro" id="IPR002401">
    <property type="entry name" value="Cyt_P450_E_grp-I"/>
</dbReference>
<dbReference type="InterPro" id="IPR050121">
    <property type="entry name" value="Cytochrome_P450_monoxygenase"/>
</dbReference>
<evidence type="ECO:0000256" key="7">
    <source>
        <dbReference type="RuleBase" id="RU000461"/>
    </source>
</evidence>
<dbReference type="Gene3D" id="1.10.630.10">
    <property type="entry name" value="Cytochrome P450"/>
    <property type="match status" value="1"/>
</dbReference>
<keyword evidence="8" id="KW-0472">Membrane</keyword>
<evidence type="ECO:0000256" key="6">
    <source>
        <dbReference type="PIRSR" id="PIRSR602401-1"/>
    </source>
</evidence>
<dbReference type="PRINTS" id="PR00385">
    <property type="entry name" value="P450"/>
</dbReference>
<organism evidence="9 10">
    <name type="scientific">Ophiocordyceps polyrhachis-furcata BCC 54312</name>
    <dbReference type="NCBI Taxonomy" id="1330021"/>
    <lineage>
        <taxon>Eukaryota</taxon>
        <taxon>Fungi</taxon>
        <taxon>Dikarya</taxon>
        <taxon>Ascomycota</taxon>
        <taxon>Pezizomycotina</taxon>
        <taxon>Sordariomycetes</taxon>
        <taxon>Hypocreomycetidae</taxon>
        <taxon>Hypocreales</taxon>
        <taxon>Ophiocordycipitaceae</taxon>
        <taxon>Ophiocordyceps</taxon>
    </lineage>
</organism>
<dbReference type="AlphaFoldDB" id="A0A367LEH8"/>
<keyword evidence="10" id="KW-1185">Reference proteome</keyword>
<evidence type="ECO:0000313" key="9">
    <source>
        <dbReference type="EMBL" id="RCI12828.1"/>
    </source>
</evidence>
<evidence type="ECO:0000256" key="1">
    <source>
        <dbReference type="ARBA" id="ARBA00001971"/>
    </source>
</evidence>
<gene>
    <name evidence="9" type="ORF">L249_0399</name>
</gene>
<dbReference type="InterPro" id="IPR036396">
    <property type="entry name" value="Cyt_P450_sf"/>
</dbReference>
<dbReference type="SUPFAM" id="SSF48264">
    <property type="entry name" value="Cytochrome P450"/>
    <property type="match status" value="1"/>
</dbReference>
<dbReference type="CDD" id="cd11058">
    <property type="entry name" value="CYP60B-like"/>
    <property type="match status" value="1"/>
</dbReference>
<dbReference type="PANTHER" id="PTHR24305">
    <property type="entry name" value="CYTOCHROME P450"/>
    <property type="match status" value="1"/>
</dbReference>
<evidence type="ECO:0000256" key="3">
    <source>
        <dbReference type="ARBA" id="ARBA00022617"/>
    </source>
</evidence>
<evidence type="ECO:0000256" key="4">
    <source>
        <dbReference type="ARBA" id="ARBA00022723"/>
    </source>
</evidence>
<dbReference type="Pfam" id="PF00067">
    <property type="entry name" value="p450"/>
    <property type="match status" value="1"/>
</dbReference>
<dbReference type="GO" id="GO:0020037">
    <property type="term" value="F:heme binding"/>
    <property type="evidence" value="ECO:0007669"/>
    <property type="project" value="InterPro"/>
</dbReference>
<evidence type="ECO:0000256" key="8">
    <source>
        <dbReference type="SAM" id="Phobius"/>
    </source>
</evidence>
<keyword evidence="8" id="KW-1133">Transmembrane helix</keyword>
<proteinExistence type="inferred from homology"/>
<dbReference type="PROSITE" id="PS00086">
    <property type="entry name" value="CYTOCHROME_P450"/>
    <property type="match status" value="1"/>
</dbReference>
<dbReference type="EMBL" id="LKCN02000007">
    <property type="protein sequence ID" value="RCI12828.1"/>
    <property type="molecule type" value="Genomic_DNA"/>
</dbReference>
<accession>A0A367LEH8</accession>
<dbReference type="InterPro" id="IPR001128">
    <property type="entry name" value="Cyt_P450"/>
</dbReference>
<feature type="binding site" description="axial binding residue" evidence="6">
    <location>
        <position position="464"/>
    </location>
    <ligand>
        <name>heme</name>
        <dbReference type="ChEBI" id="CHEBI:30413"/>
    </ligand>
    <ligandPart>
        <name>Fe</name>
        <dbReference type="ChEBI" id="CHEBI:18248"/>
    </ligandPart>
</feature>
<evidence type="ECO:0008006" key="11">
    <source>
        <dbReference type="Google" id="ProtNLM"/>
    </source>
</evidence>
<keyword evidence="8" id="KW-0812">Transmembrane</keyword>
<dbReference type="PANTHER" id="PTHR24305:SF210">
    <property type="entry name" value="CYTOCHROME P450 MONOOXYGENASE ASQL-RELATED"/>
    <property type="match status" value="1"/>
</dbReference>
<comment type="similarity">
    <text evidence="2 7">Belongs to the cytochrome P450 family.</text>
</comment>